<keyword evidence="1 2" id="KW-0175">Coiled coil</keyword>
<dbReference type="RefSeq" id="XP_032802906.1">
    <property type="nucleotide sequence ID" value="XM_032947015.1"/>
</dbReference>
<feature type="compositionally biased region" description="Polar residues" evidence="3">
    <location>
        <begin position="39"/>
        <end position="59"/>
    </location>
</feature>
<name>A0AAJ7SQG9_PETMA</name>
<dbReference type="KEGG" id="pmrn:116939086"/>
<feature type="coiled-coil region" evidence="2">
    <location>
        <begin position="156"/>
        <end position="194"/>
    </location>
</feature>
<evidence type="ECO:0000313" key="7">
    <source>
        <dbReference type="RefSeq" id="XP_032802906.1"/>
    </source>
</evidence>
<feature type="region of interest" description="Disordered" evidence="3">
    <location>
        <begin position="106"/>
        <end position="142"/>
    </location>
</feature>
<feature type="compositionally biased region" description="Basic and acidic residues" evidence="3">
    <location>
        <begin position="130"/>
        <end position="139"/>
    </location>
</feature>
<dbReference type="PANTHER" id="PTHR14882:SF5">
    <property type="entry name" value="COILED-COIL DOMAIN CONTAINING 74A"/>
    <property type="match status" value="1"/>
</dbReference>
<feature type="region of interest" description="Disordered" evidence="3">
    <location>
        <begin position="204"/>
        <end position="272"/>
    </location>
</feature>
<dbReference type="InterPro" id="IPR040370">
    <property type="entry name" value="CCDC74A/CCDC74B/CCDC92"/>
</dbReference>
<evidence type="ECO:0000256" key="2">
    <source>
        <dbReference type="SAM" id="Coils"/>
    </source>
</evidence>
<proteinExistence type="predicted"/>
<evidence type="ECO:0000259" key="4">
    <source>
        <dbReference type="Pfam" id="PF14916"/>
    </source>
</evidence>
<dbReference type="PANTHER" id="PTHR14882">
    <property type="entry name" value="COILED-COIL DOMAIN-CONTAINING 74A"/>
    <property type="match status" value="1"/>
</dbReference>
<feature type="compositionally biased region" description="Basic and acidic residues" evidence="3">
    <location>
        <begin position="422"/>
        <end position="441"/>
    </location>
</feature>
<sequence length="441" mass="48520">MNEGSPLFCQAANGRDGRIPSSLRRPLFCRLFRPPHTTPAKQARSSLNQGGTDTMSSASLPPVGNLPHWSRVTSLDRAHYPRPADGERPLHRLNVQPATAEGITLAVSSGGWDRKGSGDVRSESGAGSARSERGLEHGKVTATGGVEASSLAGRRILQLERSLEFVQKEHADMLQRLHAEVDRLTRENKDLQFMLIVNQRDLNSSEERSSIDISESNESKRSRSESCEQFSDVNSKGSGTERTNQTRSEKEVAQPIKNDHQVTGSEDSSAHPVNVTVGALRRRPPHQAAMMDRAWADTVQQTSPMLLVQAGKGGVAPVKTSLGLAGPASILEFQQLIRRLQKVNQQQADELLQLKTKLRNAAIADRLPANSVLVAKPLFSSRSNEQWQTTNRLPKIPIKNPVKKMPLRTEPKLSLPSLVQPLRREVAQDGREKDSQKMLPS</sequence>
<dbReference type="InterPro" id="IPR039496">
    <property type="entry name" value="CCDC92/74_N"/>
</dbReference>
<evidence type="ECO:0000256" key="1">
    <source>
        <dbReference type="ARBA" id="ARBA00023054"/>
    </source>
</evidence>
<dbReference type="Proteomes" id="UP001318040">
    <property type="component" value="Chromosome 5"/>
</dbReference>
<protein>
    <submittedName>
        <fullName evidence="7">Coiled-coil domain-containing protein 74B isoform X1</fullName>
    </submittedName>
</protein>
<accession>A0AAJ7SQG9</accession>
<feature type="domain" description="Coiled coil protein 74 C-terminal" evidence="5">
    <location>
        <begin position="328"/>
        <end position="433"/>
    </location>
</feature>
<feature type="compositionally biased region" description="Polar residues" evidence="3">
    <location>
        <begin position="229"/>
        <end position="246"/>
    </location>
</feature>
<feature type="domain" description="CCDC92/74 N-terminal" evidence="4">
    <location>
        <begin position="154"/>
        <end position="207"/>
    </location>
</feature>
<feature type="compositionally biased region" description="Basic and acidic residues" evidence="3">
    <location>
        <begin position="217"/>
        <end position="226"/>
    </location>
</feature>
<feature type="compositionally biased region" description="Basic and acidic residues" evidence="3">
    <location>
        <begin position="112"/>
        <end position="122"/>
    </location>
</feature>
<dbReference type="Pfam" id="PF14916">
    <property type="entry name" value="CCDC92"/>
    <property type="match status" value="1"/>
</dbReference>
<feature type="region of interest" description="Disordered" evidence="3">
    <location>
        <begin position="33"/>
        <end position="65"/>
    </location>
</feature>
<feature type="compositionally biased region" description="Basic and acidic residues" evidence="3">
    <location>
        <begin position="247"/>
        <end position="260"/>
    </location>
</feature>
<evidence type="ECO:0000259" key="5">
    <source>
        <dbReference type="Pfam" id="PF14917"/>
    </source>
</evidence>
<evidence type="ECO:0000313" key="6">
    <source>
        <dbReference type="Proteomes" id="UP001318040"/>
    </source>
</evidence>
<dbReference type="InterPro" id="IPR029422">
    <property type="entry name" value="CCDC74_C"/>
</dbReference>
<evidence type="ECO:0000256" key="3">
    <source>
        <dbReference type="SAM" id="MobiDB-lite"/>
    </source>
</evidence>
<feature type="region of interest" description="Disordered" evidence="3">
    <location>
        <begin position="384"/>
        <end position="441"/>
    </location>
</feature>
<dbReference type="AlphaFoldDB" id="A0AAJ7SQG9"/>
<gene>
    <name evidence="7" type="primary">CCDC74B</name>
</gene>
<dbReference type="CTD" id="91409"/>
<organism evidence="6 7">
    <name type="scientific">Petromyzon marinus</name>
    <name type="common">Sea lamprey</name>
    <dbReference type="NCBI Taxonomy" id="7757"/>
    <lineage>
        <taxon>Eukaryota</taxon>
        <taxon>Metazoa</taxon>
        <taxon>Chordata</taxon>
        <taxon>Craniata</taxon>
        <taxon>Vertebrata</taxon>
        <taxon>Cyclostomata</taxon>
        <taxon>Hyperoartia</taxon>
        <taxon>Petromyzontiformes</taxon>
        <taxon>Petromyzontidae</taxon>
        <taxon>Petromyzon</taxon>
    </lineage>
</organism>
<keyword evidence="6" id="KW-1185">Reference proteome</keyword>
<dbReference type="Pfam" id="PF14917">
    <property type="entry name" value="CCDC74_C"/>
    <property type="match status" value="1"/>
</dbReference>
<reference evidence="7" key="1">
    <citation type="submission" date="2025-08" db="UniProtKB">
        <authorList>
            <consortium name="RefSeq"/>
        </authorList>
    </citation>
    <scope>IDENTIFICATION</scope>
    <source>
        <tissue evidence="7">Sperm</tissue>
    </source>
</reference>